<reference evidence="1" key="1">
    <citation type="submission" date="2018-06" db="EMBL/GenBank/DDBJ databases">
        <title>Paenibacillus xerothermodurans sp. nov. an extremely dry heat resistant spore forming bacterium isolated from the soil of Cape Canaveral, Florida.</title>
        <authorList>
            <person name="Seuylemezian A."/>
            <person name="Kaur N."/>
            <person name="Patil P."/>
            <person name="Patil P."/>
            <person name="Mayilraj S."/>
            <person name="Vaishampayan P."/>
        </authorList>
    </citation>
    <scope>NUCLEOTIDE SEQUENCE [LARGE SCALE GENOMIC DNA]</scope>
    <source>
        <strain evidence="1">ATCC 27380</strain>
    </source>
</reference>
<sequence length="70" mass="8248">MSVDKLQRAWNEHGEGSFSFDVLEPIKPGRSFWKVWMNSTDISKNWRRWSNCGWRNCSRTANADITRGRS</sequence>
<dbReference type="EMBL" id="NHRJ02000002">
    <property type="protein sequence ID" value="PZE21623.1"/>
    <property type="molecule type" value="Genomic_DNA"/>
</dbReference>
<dbReference type="Proteomes" id="UP000214746">
    <property type="component" value="Unassembled WGS sequence"/>
</dbReference>
<comment type="caution">
    <text evidence="1">The sequence shown here is derived from an EMBL/GenBank/DDBJ whole genome shotgun (WGS) entry which is preliminary data.</text>
</comment>
<evidence type="ECO:0000313" key="2">
    <source>
        <dbReference type="Proteomes" id="UP000214746"/>
    </source>
</evidence>
<organism evidence="1 2">
    <name type="scientific">Paenibacillus xerothermodurans</name>
    <dbReference type="NCBI Taxonomy" id="1977292"/>
    <lineage>
        <taxon>Bacteria</taxon>
        <taxon>Bacillati</taxon>
        <taxon>Bacillota</taxon>
        <taxon>Bacilli</taxon>
        <taxon>Bacillales</taxon>
        <taxon>Paenibacillaceae</taxon>
        <taxon>Paenibacillus</taxon>
    </lineage>
</organism>
<accession>A0A2W1NS56</accession>
<proteinExistence type="predicted"/>
<keyword evidence="2" id="KW-1185">Reference proteome</keyword>
<protein>
    <submittedName>
        <fullName evidence="1">Uncharacterized protein</fullName>
    </submittedName>
</protein>
<name>A0A2W1NS56_PAEXE</name>
<gene>
    <name evidence="1" type="ORF">CBW46_004150</name>
</gene>
<dbReference type="AlphaFoldDB" id="A0A2W1NS56"/>
<evidence type="ECO:0000313" key="1">
    <source>
        <dbReference type="EMBL" id="PZE21623.1"/>
    </source>
</evidence>